<reference evidence="1" key="1">
    <citation type="submission" date="2022-11" db="EMBL/GenBank/DDBJ databases">
        <title>Genome Sequence of Boeremia exigua.</title>
        <authorList>
            <person name="Buettner E."/>
        </authorList>
    </citation>
    <scope>NUCLEOTIDE SEQUENCE</scope>
    <source>
        <strain evidence="1">CU02</strain>
    </source>
</reference>
<accession>A0ACC2IH53</accession>
<evidence type="ECO:0000313" key="1">
    <source>
        <dbReference type="EMBL" id="KAJ8114544.1"/>
    </source>
</evidence>
<keyword evidence="2" id="KW-1185">Reference proteome</keyword>
<proteinExistence type="predicted"/>
<evidence type="ECO:0000313" key="2">
    <source>
        <dbReference type="Proteomes" id="UP001153331"/>
    </source>
</evidence>
<gene>
    <name evidence="1" type="ORF">OPT61_g3600</name>
</gene>
<name>A0ACC2IH53_9PLEO</name>
<dbReference type="EMBL" id="JAPHNI010000187">
    <property type="protein sequence ID" value="KAJ8114544.1"/>
    <property type="molecule type" value="Genomic_DNA"/>
</dbReference>
<dbReference type="Proteomes" id="UP001153331">
    <property type="component" value="Unassembled WGS sequence"/>
</dbReference>
<protein>
    <submittedName>
        <fullName evidence="1">Uncharacterized protein</fullName>
    </submittedName>
</protein>
<sequence length="420" mass="46522">MLSRDKIVPILGVDNVAQAPEDPLYSLVSAFEADTSPEKVDLGVGAYRDEAGRPWILPVVRKAEQIYRDDPTLNHEYIPIAGLSSFNVAAQRLILGPESVAILERRVCSFQTISGTGAVHLGAALLARHLPRPVPAVYISNPTWPIHQQCFSTLGFEVRHYPYFSPATRKLDFVGMITSLKDAPRGSIIVLHVCAHNPTGVDLTPEQWKATAIVMREGGLFPFFDCAYQGFATGSLAKDSFAIQHFVTEGFELMIAQSFAKNMGLYGQRVGAFHYVTAAGAANAEEIVTRVASQLSIIQRSELSSPPLFGAKIASTILNDDQLFQEWQLDLQTMSNRILDMRRSLKMHLISLQTPGTWDHITDQIGMFSFTGLNTAQVKELRQRWHVYMAETGRISVAGLNDNNVKYFATAVDDVVRRVE</sequence>
<comment type="caution">
    <text evidence="1">The sequence shown here is derived from an EMBL/GenBank/DDBJ whole genome shotgun (WGS) entry which is preliminary data.</text>
</comment>
<organism evidence="1 2">
    <name type="scientific">Boeremia exigua</name>
    <dbReference type="NCBI Taxonomy" id="749465"/>
    <lineage>
        <taxon>Eukaryota</taxon>
        <taxon>Fungi</taxon>
        <taxon>Dikarya</taxon>
        <taxon>Ascomycota</taxon>
        <taxon>Pezizomycotina</taxon>
        <taxon>Dothideomycetes</taxon>
        <taxon>Pleosporomycetidae</taxon>
        <taxon>Pleosporales</taxon>
        <taxon>Pleosporineae</taxon>
        <taxon>Didymellaceae</taxon>
        <taxon>Boeremia</taxon>
    </lineage>
</organism>